<sequence>KEIRDIKQFIQIAMRKDATRASCHCIAGPHKKTAPQKGKKQQTKFKVRCSRYLYTLTVDDPEKAEKLKLGLPPGLEVKEIEPTKRK</sequence>
<comment type="similarity">
    <text evidence="1 4">Belongs to the eukaryotic ribosomal protein eL38 family.</text>
</comment>
<reference evidence="5 6" key="1">
    <citation type="journal article" date="2019" name="New Phytol.">
        <title>Comparative genomics reveals unique wood-decay strategies and fruiting body development in the Schizophyllaceae.</title>
        <authorList>
            <person name="Almasi E."/>
            <person name="Sahu N."/>
            <person name="Krizsan K."/>
            <person name="Balint B."/>
            <person name="Kovacs G.M."/>
            <person name="Kiss B."/>
            <person name="Cseklye J."/>
            <person name="Drula E."/>
            <person name="Henrissat B."/>
            <person name="Nagy I."/>
            <person name="Chovatia M."/>
            <person name="Adam C."/>
            <person name="LaButti K."/>
            <person name="Lipzen A."/>
            <person name="Riley R."/>
            <person name="Grigoriev I.V."/>
            <person name="Nagy L.G."/>
        </authorList>
    </citation>
    <scope>NUCLEOTIDE SEQUENCE [LARGE SCALE GENOMIC DNA]</scope>
    <source>
        <strain evidence="5 6">NL-1724</strain>
    </source>
</reference>
<comment type="caution">
    <text evidence="5">The sequence shown here is derived from an EMBL/GenBank/DDBJ whole genome shotgun (WGS) entry which is preliminary data.</text>
</comment>
<dbReference type="Gene3D" id="3.30.720.90">
    <property type="match status" value="1"/>
</dbReference>
<dbReference type="InterPro" id="IPR038464">
    <property type="entry name" value="Ribosomal_eL38_sf"/>
</dbReference>
<proteinExistence type="inferred from homology"/>
<dbReference type="AlphaFoldDB" id="A0A550C2M0"/>
<dbReference type="STRING" id="97359.A0A550C2M0"/>
<evidence type="ECO:0000256" key="4">
    <source>
        <dbReference type="RuleBase" id="RU003445"/>
    </source>
</evidence>
<evidence type="ECO:0000256" key="1">
    <source>
        <dbReference type="ARBA" id="ARBA00007803"/>
    </source>
</evidence>
<dbReference type="GO" id="GO:0022625">
    <property type="term" value="C:cytosolic large ribosomal subunit"/>
    <property type="evidence" value="ECO:0007669"/>
    <property type="project" value="TreeGrafter"/>
</dbReference>
<gene>
    <name evidence="5" type="ORF">BD626DRAFT_509580</name>
</gene>
<dbReference type="GO" id="GO:0003735">
    <property type="term" value="F:structural constituent of ribosome"/>
    <property type="evidence" value="ECO:0007669"/>
    <property type="project" value="InterPro"/>
</dbReference>
<name>A0A550C2M0_9AGAR</name>
<organism evidence="5 6">
    <name type="scientific">Schizophyllum amplum</name>
    <dbReference type="NCBI Taxonomy" id="97359"/>
    <lineage>
        <taxon>Eukaryota</taxon>
        <taxon>Fungi</taxon>
        <taxon>Dikarya</taxon>
        <taxon>Basidiomycota</taxon>
        <taxon>Agaricomycotina</taxon>
        <taxon>Agaricomycetes</taxon>
        <taxon>Agaricomycetidae</taxon>
        <taxon>Agaricales</taxon>
        <taxon>Schizophyllaceae</taxon>
        <taxon>Schizophyllum</taxon>
    </lineage>
</organism>
<dbReference type="PANTHER" id="PTHR10965">
    <property type="entry name" value="60S RIBOSOMAL PROTEIN L38"/>
    <property type="match status" value="1"/>
</dbReference>
<dbReference type="Pfam" id="PF01781">
    <property type="entry name" value="Ribosomal_L38e"/>
    <property type="match status" value="1"/>
</dbReference>
<dbReference type="InterPro" id="IPR002675">
    <property type="entry name" value="Ribosomal_eL38"/>
</dbReference>
<evidence type="ECO:0000313" key="5">
    <source>
        <dbReference type="EMBL" id="TRM59044.1"/>
    </source>
</evidence>
<dbReference type="GO" id="GO:0022618">
    <property type="term" value="P:protein-RNA complex assembly"/>
    <property type="evidence" value="ECO:0007669"/>
    <property type="project" value="TreeGrafter"/>
</dbReference>
<dbReference type="OrthoDB" id="10250488at2759"/>
<keyword evidence="6" id="KW-1185">Reference proteome</keyword>
<accession>A0A550C2M0</accession>
<dbReference type="Proteomes" id="UP000320762">
    <property type="component" value="Unassembled WGS sequence"/>
</dbReference>
<dbReference type="PANTHER" id="PTHR10965:SF0">
    <property type="entry name" value="LARGE RIBOSOMAL SUBUNIT PROTEIN EL38"/>
    <property type="match status" value="1"/>
</dbReference>
<dbReference type="GO" id="GO:0006412">
    <property type="term" value="P:translation"/>
    <property type="evidence" value="ECO:0007669"/>
    <property type="project" value="InterPro"/>
</dbReference>
<evidence type="ECO:0000256" key="3">
    <source>
        <dbReference type="ARBA" id="ARBA00023274"/>
    </source>
</evidence>
<protein>
    <submittedName>
        <fullName evidence="5">Ribosomal protein L38e</fullName>
    </submittedName>
</protein>
<feature type="non-terminal residue" evidence="5">
    <location>
        <position position="1"/>
    </location>
</feature>
<keyword evidence="3 4" id="KW-0687">Ribonucleoprotein</keyword>
<dbReference type="EMBL" id="VDMD01000031">
    <property type="protein sequence ID" value="TRM59044.1"/>
    <property type="molecule type" value="Genomic_DNA"/>
</dbReference>
<keyword evidence="2 4" id="KW-0689">Ribosomal protein</keyword>
<evidence type="ECO:0000256" key="2">
    <source>
        <dbReference type="ARBA" id="ARBA00022980"/>
    </source>
</evidence>
<evidence type="ECO:0000313" key="6">
    <source>
        <dbReference type="Proteomes" id="UP000320762"/>
    </source>
</evidence>